<evidence type="ECO:0000313" key="8">
    <source>
        <dbReference type="WBParaSite" id="nRc.2.0.1.t24823-RA"/>
    </source>
</evidence>
<accession>A0A915JGL1</accession>
<keyword evidence="3" id="KW-0418">Kinase</keyword>
<dbReference type="PANTHER" id="PTHR44329">
    <property type="entry name" value="SERINE/THREONINE-PROTEIN KINASE TNNI3K-RELATED"/>
    <property type="match status" value="1"/>
</dbReference>
<evidence type="ECO:0000256" key="1">
    <source>
        <dbReference type="ARBA" id="ARBA00022679"/>
    </source>
</evidence>
<keyword evidence="5" id="KW-0175">Coiled coil</keyword>
<dbReference type="GO" id="GO:0005737">
    <property type="term" value="C:cytoplasm"/>
    <property type="evidence" value="ECO:0007669"/>
    <property type="project" value="TreeGrafter"/>
</dbReference>
<dbReference type="InterPro" id="IPR001245">
    <property type="entry name" value="Ser-Thr/Tyr_kinase_cat_dom"/>
</dbReference>
<evidence type="ECO:0000259" key="6">
    <source>
        <dbReference type="PROSITE" id="PS50011"/>
    </source>
</evidence>
<proteinExistence type="predicted"/>
<dbReference type="PROSITE" id="PS50011">
    <property type="entry name" value="PROTEIN_KINASE_DOM"/>
    <property type="match status" value="1"/>
</dbReference>
<sequence>MGGMKLNNTDEKACESKISVPEIDYKELKFYERLSSGSFGTVYRAEWSKTGKIVAVKRVLVLEKEAHVLNLIRHKNIIQFFGAVTEPPNFCIVLEFASKGSLFSLLHKEDNDSDSKLSFELLMKWAIDIATGVNYLHNEAPCKIIHRGEYDISNIIIFLKSHDIISVPLAILMYTSFPTYVRNVICFFLENLKSGNVVIDESNTCKLCDFGTSKPLLHTTKMTTVGTVAWMSPEMIQSSPVGEPTDTWSFGVVLWELLTRQVPFKGFESFRVAWMVVEENERLCIPSGCPQNLKVFLHKCWDKDPKARPLFPEILNIVNDAQTSADTVNFLKQKNRWIDEIEQHIFTLQSKEKELSERETKLLDWEKRLARREQNIENSRKLSMTQNGNSPKTICLALDEKHFPETGGHKFSVEV</sequence>
<dbReference type="InterPro" id="IPR051681">
    <property type="entry name" value="Ser/Thr_Kinases-Pseudokinases"/>
</dbReference>
<dbReference type="Proteomes" id="UP000887565">
    <property type="component" value="Unplaced"/>
</dbReference>
<keyword evidence="2" id="KW-0547">Nucleotide-binding</keyword>
<dbReference type="WBParaSite" id="nRc.2.0.1.t24823-RA">
    <property type="protein sequence ID" value="nRc.2.0.1.t24823-RA"/>
    <property type="gene ID" value="nRc.2.0.1.g24823"/>
</dbReference>
<dbReference type="Gene3D" id="1.10.510.10">
    <property type="entry name" value="Transferase(Phosphotransferase) domain 1"/>
    <property type="match status" value="1"/>
</dbReference>
<dbReference type="AlphaFoldDB" id="A0A915JGL1"/>
<dbReference type="PANTHER" id="PTHR44329:SF288">
    <property type="entry name" value="MITOGEN-ACTIVATED PROTEIN KINASE KINASE KINASE 20"/>
    <property type="match status" value="1"/>
</dbReference>
<dbReference type="InterPro" id="IPR000719">
    <property type="entry name" value="Prot_kinase_dom"/>
</dbReference>
<feature type="coiled-coil region" evidence="5">
    <location>
        <begin position="338"/>
        <end position="382"/>
    </location>
</feature>
<evidence type="ECO:0000256" key="5">
    <source>
        <dbReference type="SAM" id="Coils"/>
    </source>
</evidence>
<dbReference type="OMA" id="RRNARDC"/>
<keyword evidence="7" id="KW-1185">Reference proteome</keyword>
<dbReference type="InterPro" id="IPR011009">
    <property type="entry name" value="Kinase-like_dom_sf"/>
</dbReference>
<evidence type="ECO:0000256" key="4">
    <source>
        <dbReference type="ARBA" id="ARBA00022840"/>
    </source>
</evidence>
<evidence type="ECO:0000256" key="3">
    <source>
        <dbReference type="ARBA" id="ARBA00022777"/>
    </source>
</evidence>
<evidence type="ECO:0000256" key="2">
    <source>
        <dbReference type="ARBA" id="ARBA00022741"/>
    </source>
</evidence>
<dbReference type="Pfam" id="PF07714">
    <property type="entry name" value="PK_Tyr_Ser-Thr"/>
    <property type="match status" value="2"/>
</dbReference>
<keyword evidence="1" id="KW-0808">Transferase</keyword>
<dbReference type="Gene3D" id="3.30.200.20">
    <property type="entry name" value="Phosphorylase Kinase, domain 1"/>
    <property type="match status" value="1"/>
</dbReference>
<protein>
    <submittedName>
        <fullName evidence="8">Protein kinase domain-containing protein</fullName>
    </submittedName>
</protein>
<dbReference type="GO" id="GO:0005524">
    <property type="term" value="F:ATP binding"/>
    <property type="evidence" value="ECO:0007669"/>
    <property type="project" value="UniProtKB-KW"/>
</dbReference>
<dbReference type="SUPFAM" id="SSF56112">
    <property type="entry name" value="Protein kinase-like (PK-like)"/>
    <property type="match status" value="1"/>
</dbReference>
<feature type="domain" description="Protein kinase" evidence="6">
    <location>
        <begin position="28"/>
        <end position="331"/>
    </location>
</feature>
<dbReference type="GO" id="GO:0004674">
    <property type="term" value="F:protein serine/threonine kinase activity"/>
    <property type="evidence" value="ECO:0007669"/>
    <property type="project" value="TreeGrafter"/>
</dbReference>
<reference evidence="8" key="1">
    <citation type="submission" date="2022-11" db="UniProtKB">
        <authorList>
            <consortium name="WormBaseParasite"/>
        </authorList>
    </citation>
    <scope>IDENTIFICATION</scope>
</reference>
<evidence type="ECO:0000313" key="7">
    <source>
        <dbReference type="Proteomes" id="UP000887565"/>
    </source>
</evidence>
<keyword evidence="4" id="KW-0067">ATP-binding</keyword>
<name>A0A915JGL1_ROMCU</name>
<organism evidence="7 8">
    <name type="scientific">Romanomermis culicivorax</name>
    <name type="common">Nematode worm</name>
    <dbReference type="NCBI Taxonomy" id="13658"/>
    <lineage>
        <taxon>Eukaryota</taxon>
        <taxon>Metazoa</taxon>
        <taxon>Ecdysozoa</taxon>
        <taxon>Nematoda</taxon>
        <taxon>Enoplea</taxon>
        <taxon>Dorylaimia</taxon>
        <taxon>Mermithida</taxon>
        <taxon>Mermithoidea</taxon>
        <taxon>Mermithidae</taxon>
        <taxon>Romanomermis</taxon>
    </lineage>
</organism>